<keyword evidence="5" id="KW-1185">Reference proteome</keyword>
<dbReference type="PANTHER" id="PTHR33375:SF7">
    <property type="entry name" value="CHROMOSOME 2-PARTITIONING PROTEIN PARB-RELATED"/>
    <property type="match status" value="1"/>
</dbReference>
<comment type="similarity">
    <text evidence="1">Belongs to the ParB family.</text>
</comment>
<proteinExistence type="inferred from homology"/>
<evidence type="ECO:0000313" key="4">
    <source>
        <dbReference type="EMBL" id="MCC0179197.1"/>
    </source>
</evidence>
<evidence type="ECO:0000256" key="1">
    <source>
        <dbReference type="ARBA" id="ARBA00006295"/>
    </source>
</evidence>
<dbReference type="Proteomes" id="UP000729733">
    <property type="component" value="Unassembled WGS sequence"/>
</dbReference>
<dbReference type="Gene3D" id="1.10.10.2830">
    <property type="match status" value="1"/>
</dbReference>
<evidence type="ECO:0000313" key="5">
    <source>
        <dbReference type="Proteomes" id="UP000729733"/>
    </source>
</evidence>
<dbReference type="Pfam" id="PF02195">
    <property type="entry name" value="ParB_N"/>
    <property type="match status" value="1"/>
</dbReference>
<dbReference type="NCBIfam" id="TIGR00180">
    <property type="entry name" value="parB_part"/>
    <property type="match status" value="1"/>
</dbReference>
<dbReference type="PANTHER" id="PTHR33375">
    <property type="entry name" value="CHROMOSOME-PARTITIONING PROTEIN PARB-RELATED"/>
    <property type="match status" value="1"/>
</dbReference>
<dbReference type="SMART" id="SM00470">
    <property type="entry name" value="ParB"/>
    <property type="match status" value="1"/>
</dbReference>
<dbReference type="InterPro" id="IPR003115">
    <property type="entry name" value="ParB_N"/>
</dbReference>
<dbReference type="AlphaFoldDB" id="A0A964BV39"/>
<dbReference type="FunFam" id="3.90.1530.30:FF:000001">
    <property type="entry name" value="Chromosome partitioning protein ParB"/>
    <property type="match status" value="1"/>
</dbReference>
<dbReference type="GO" id="GO:0003677">
    <property type="term" value="F:DNA binding"/>
    <property type="evidence" value="ECO:0007669"/>
    <property type="project" value="UniProtKB-KW"/>
</dbReference>
<dbReference type="GO" id="GO:0007059">
    <property type="term" value="P:chromosome segregation"/>
    <property type="evidence" value="ECO:0007669"/>
    <property type="project" value="TreeGrafter"/>
</dbReference>
<gene>
    <name evidence="4" type="ORF">I4641_19715</name>
</gene>
<protein>
    <submittedName>
        <fullName evidence="4">ParB/RepB/Spo0J family partition protein</fullName>
    </submittedName>
</protein>
<comment type="caution">
    <text evidence="4">The sequence shown here is derived from an EMBL/GenBank/DDBJ whole genome shotgun (WGS) entry which is preliminary data.</text>
</comment>
<dbReference type="GO" id="GO:0005694">
    <property type="term" value="C:chromosome"/>
    <property type="evidence" value="ECO:0007669"/>
    <property type="project" value="TreeGrafter"/>
</dbReference>
<dbReference type="SUPFAM" id="SSF110849">
    <property type="entry name" value="ParB/Sulfiredoxin"/>
    <property type="match status" value="1"/>
</dbReference>
<dbReference type="InterPro" id="IPR036086">
    <property type="entry name" value="ParB/Sulfiredoxin_sf"/>
</dbReference>
<dbReference type="InterPro" id="IPR041468">
    <property type="entry name" value="HTH_ParB/Spo0J"/>
</dbReference>
<dbReference type="SUPFAM" id="SSF109709">
    <property type="entry name" value="KorB DNA-binding domain-like"/>
    <property type="match status" value="1"/>
</dbReference>
<evidence type="ECO:0000259" key="3">
    <source>
        <dbReference type="SMART" id="SM00470"/>
    </source>
</evidence>
<dbReference type="Gene3D" id="3.90.1530.30">
    <property type="match status" value="1"/>
</dbReference>
<name>A0A964BV39_9CYAN</name>
<organism evidence="4 5">
    <name type="scientific">Waterburya agarophytonicola KI4</name>
    <dbReference type="NCBI Taxonomy" id="2874699"/>
    <lineage>
        <taxon>Bacteria</taxon>
        <taxon>Bacillati</taxon>
        <taxon>Cyanobacteriota</taxon>
        <taxon>Cyanophyceae</taxon>
        <taxon>Pleurocapsales</taxon>
        <taxon>Hyellaceae</taxon>
        <taxon>Waterburya</taxon>
        <taxon>Waterburya agarophytonicola</taxon>
    </lineage>
</organism>
<evidence type="ECO:0000256" key="2">
    <source>
        <dbReference type="ARBA" id="ARBA00023125"/>
    </source>
</evidence>
<dbReference type="RefSeq" id="WP_229642298.1">
    <property type="nucleotide sequence ID" value="NZ_JADWDC010000071.1"/>
</dbReference>
<dbReference type="InterPro" id="IPR004437">
    <property type="entry name" value="ParB/RepB/Spo0J"/>
</dbReference>
<keyword evidence="2" id="KW-0238">DNA-binding</keyword>
<reference evidence="4" key="1">
    <citation type="journal article" date="2021" name="Antonie Van Leeuwenhoek">
        <title>Draft genome and description of Waterburya agarophytonicola gen. nov. sp. nov. (Pleurocapsales, Cyanobacteria): a seaweed symbiont.</title>
        <authorList>
            <person name="Bonthond G."/>
            <person name="Shalygin S."/>
            <person name="Bayer T."/>
            <person name="Weinberger F."/>
        </authorList>
    </citation>
    <scope>NUCLEOTIDE SEQUENCE</scope>
    <source>
        <strain evidence="4">KI4</strain>
    </source>
</reference>
<dbReference type="InterPro" id="IPR050336">
    <property type="entry name" value="Chromosome_partition/occlusion"/>
</dbReference>
<dbReference type="EMBL" id="JADWDC010000071">
    <property type="protein sequence ID" value="MCC0179197.1"/>
    <property type="molecule type" value="Genomic_DNA"/>
</dbReference>
<dbReference type="Pfam" id="PF17762">
    <property type="entry name" value="HTH_ParB"/>
    <property type="match status" value="1"/>
</dbReference>
<accession>A0A964BV39</accession>
<sequence>MTQTRKKEQPYTSKLRGVAALLGNAAIEETKIKAAEFIPIDQVKKANLQPRRYFDPIKQEQLNRSVSQHGILEPLLVRPIESNIYEIVAGERRFLAAKAVGLLEIPVVIKKLTDIEAMQIALIENLQRAELNPIEETEGILQLLSIVTELNTDEVVLLLYRMQNESKGKVTQNILGNETTKNVFELFDSLGKLSWESFVTSRLPLLKLPQDILLVLQQGKIEYTKAKIIARIKDETARKQLLEDSVVSSLSLNQIRERVVEAKPKSQKEEIFNRFDNTYKQLKKSKKLLLSNPKKRKKLDSLLTQIENLLSVEK</sequence>
<feature type="domain" description="ParB-like N-terminal" evidence="3">
    <location>
        <begin position="36"/>
        <end position="126"/>
    </location>
</feature>